<evidence type="ECO:0000313" key="3">
    <source>
        <dbReference type="Proteomes" id="UP000188219"/>
    </source>
</evidence>
<dbReference type="AlphaFoldDB" id="A0A1Q2M5L6"/>
<reference evidence="2" key="1">
    <citation type="submission" date="2017-02" db="EMBL/GenBank/DDBJ databases">
        <title>Genome of Microbulbifer agarilyticus GP101.</title>
        <authorList>
            <person name="Jung J."/>
            <person name="Bae S.S."/>
            <person name="Baek K."/>
        </authorList>
    </citation>
    <scope>NUCLEOTIDE SEQUENCE [LARGE SCALE GENOMIC DNA]</scope>
    <source>
        <strain evidence="2">GP101</strain>
    </source>
</reference>
<name>A0A1Q2M5L6_9GAMM</name>
<dbReference type="GO" id="GO:0015996">
    <property type="term" value="P:chlorophyll catabolic process"/>
    <property type="evidence" value="ECO:0007669"/>
    <property type="project" value="TreeGrafter"/>
</dbReference>
<keyword evidence="3" id="KW-1185">Reference proteome</keyword>
<evidence type="ECO:0000256" key="1">
    <source>
        <dbReference type="RuleBase" id="RU000363"/>
    </source>
</evidence>
<dbReference type="InterPro" id="IPR036291">
    <property type="entry name" value="NAD(P)-bd_dom_sf"/>
</dbReference>
<gene>
    <name evidence="2" type="ORF">Mag101_09890</name>
</gene>
<dbReference type="PANTHER" id="PTHR24314">
    <property type="entry name" value="NON-SPECIFIC LIPID TRANSFER PROTEIN-RELATED"/>
    <property type="match status" value="1"/>
</dbReference>
<comment type="similarity">
    <text evidence="1">Belongs to the short-chain dehydrogenases/reductases (SDR) family.</text>
</comment>
<dbReference type="InterPro" id="IPR002347">
    <property type="entry name" value="SDR_fam"/>
</dbReference>
<evidence type="ECO:0000313" key="2">
    <source>
        <dbReference type="EMBL" id="AQQ67920.1"/>
    </source>
</evidence>
<dbReference type="PANTHER" id="PTHR24314:SF21">
    <property type="entry name" value="CHLOROPHYLL(IDE) B REDUCTASE NYC1, CHLOROPLASTIC-RELATED"/>
    <property type="match status" value="1"/>
</dbReference>
<dbReference type="EMBL" id="CP019650">
    <property type="protein sequence ID" value="AQQ67920.1"/>
    <property type="molecule type" value="Genomic_DNA"/>
</dbReference>
<dbReference type="Pfam" id="PF00106">
    <property type="entry name" value="adh_short"/>
    <property type="match status" value="1"/>
</dbReference>
<dbReference type="GO" id="GO:0034256">
    <property type="term" value="F:chlorophyll(ide) b reductase activity"/>
    <property type="evidence" value="ECO:0007669"/>
    <property type="project" value="TreeGrafter"/>
</dbReference>
<dbReference type="PRINTS" id="PR00080">
    <property type="entry name" value="SDRFAMILY"/>
</dbReference>
<protein>
    <submittedName>
        <fullName evidence="2">Chitin-binding protein</fullName>
    </submittedName>
</protein>
<dbReference type="PRINTS" id="PR00081">
    <property type="entry name" value="GDHRDH"/>
</dbReference>
<dbReference type="GO" id="GO:0010304">
    <property type="term" value="P:PSII associated light-harvesting complex II catabolic process"/>
    <property type="evidence" value="ECO:0007669"/>
    <property type="project" value="TreeGrafter"/>
</dbReference>
<sequence>MKTVVITGSTRGIGRGLAENFLASGCRVIISARGQSKVDSVVAELQSQHGKDAVAGIACDITSEADLAKLWGFANSQGAVDIWINNAGMSIVRKPLHEQSAQDLRAIVDTNLTGLLLACKVALAGMLKQGHGQIWNMEGFGSTGQTNTGMAAYGATKRALNYLTTSLQKEVKGTDVQVNTLSPGIVVTDLLVGDYDLASPEWQKTRKILNILGDTVETVTPYLVRGVLNAQKSGSRVAWLTGRKAFWRFLTAGFNKRDLFAEYDAPPA</sequence>
<dbReference type="RefSeq" id="WP_232324979.1">
    <property type="nucleotide sequence ID" value="NZ_CP019650.1"/>
</dbReference>
<proteinExistence type="inferred from homology"/>
<dbReference type="KEGG" id="maga:Mag101_09890"/>
<dbReference type="eggNOG" id="COG4221">
    <property type="taxonomic scope" value="Bacteria"/>
</dbReference>
<dbReference type="Proteomes" id="UP000188219">
    <property type="component" value="Chromosome"/>
</dbReference>
<dbReference type="STRING" id="260552.Mag101_09890"/>
<accession>A0A1Q2M5L6</accession>
<dbReference type="InterPro" id="IPR052625">
    <property type="entry name" value="Chl_b_Red"/>
</dbReference>
<dbReference type="Gene3D" id="3.40.50.720">
    <property type="entry name" value="NAD(P)-binding Rossmann-like Domain"/>
    <property type="match status" value="1"/>
</dbReference>
<organism evidence="2 3">
    <name type="scientific">Microbulbifer agarilyticus</name>
    <dbReference type="NCBI Taxonomy" id="260552"/>
    <lineage>
        <taxon>Bacteria</taxon>
        <taxon>Pseudomonadati</taxon>
        <taxon>Pseudomonadota</taxon>
        <taxon>Gammaproteobacteria</taxon>
        <taxon>Cellvibrionales</taxon>
        <taxon>Microbulbiferaceae</taxon>
        <taxon>Microbulbifer</taxon>
    </lineage>
</organism>
<dbReference type="CDD" id="cd05233">
    <property type="entry name" value="SDR_c"/>
    <property type="match status" value="1"/>
</dbReference>
<dbReference type="SUPFAM" id="SSF51735">
    <property type="entry name" value="NAD(P)-binding Rossmann-fold domains"/>
    <property type="match status" value="1"/>
</dbReference>